<comment type="caution">
    <text evidence="6">The sequence shown here is derived from an EMBL/GenBank/DDBJ whole genome shotgun (WGS) entry which is preliminary data.</text>
</comment>
<feature type="repeat" description="ANK" evidence="3">
    <location>
        <begin position="321"/>
        <end position="353"/>
    </location>
</feature>
<evidence type="ECO:0000313" key="7">
    <source>
        <dbReference type="Proteomes" id="UP001583172"/>
    </source>
</evidence>
<dbReference type="Proteomes" id="UP001583172">
    <property type="component" value="Unassembled WGS sequence"/>
</dbReference>
<feature type="domain" description="F-box" evidence="5">
    <location>
        <begin position="79"/>
        <end position="124"/>
    </location>
</feature>
<dbReference type="PANTHER" id="PTHR24198:SF165">
    <property type="entry name" value="ANKYRIN REPEAT-CONTAINING PROTEIN-RELATED"/>
    <property type="match status" value="1"/>
</dbReference>
<dbReference type="EMBL" id="JAZGSY010000099">
    <property type="protein sequence ID" value="KAL1840771.1"/>
    <property type="molecule type" value="Genomic_DNA"/>
</dbReference>
<feature type="compositionally biased region" description="Polar residues" evidence="4">
    <location>
        <begin position="44"/>
        <end position="55"/>
    </location>
</feature>
<reference evidence="6 7" key="1">
    <citation type="journal article" date="2024" name="Commun. Biol.">
        <title>Comparative genomic analysis of thermophilic fungi reveals convergent evolutionary adaptations and gene losses.</title>
        <authorList>
            <person name="Steindorff A.S."/>
            <person name="Aguilar-Pontes M.V."/>
            <person name="Robinson A.J."/>
            <person name="Andreopoulos B."/>
            <person name="LaButti K."/>
            <person name="Kuo A."/>
            <person name="Mondo S."/>
            <person name="Riley R."/>
            <person name="Otillar R."/>
            <person name="Haridas S."/>
            <person name="Lipzen A."/>
            <person name="Grimwood J."/>
            <person name="Schmutz J."/>
            <person name="Clum A."/>
            <person name="Reid I.D."/>
            <person name="Moisan M.C."/>
            <person name="Butler G."/>
            <person name="Nguyen T.T.M."/>
            <person name="Dewar K."/>
            <person name="Conant G."/>
            <person name="Drula E."/>
            <person name="Henrissat B."/>
            <person name="Hansel C."/>
            <person name="Singer S."/>
            <person name="Hutchinson M.I."/>
            <person name="de Vries R.P."/>
            <person name="Natvig D.O."/>
            <person name="Powell A.J."/>
            <person name="Tsang A."/>
            <person name="Grigoriev I.V."/>
        </authorList>
    </citation>
    <scope>NUCLEOTIDE SEQUENCE [LARGE SCALE GENOMIC DNA]</scope>
    <source>
        <strain evidence="6 7">CBS 620.91</strain>
    </source>
</reference>
<dbReference type="PROSITE" id="PS50297">
    <property type="entry name" value="ANK_REP_REGION"/>
    <property type="match status" value="2"/>
</dbReference>
<dbReference type="Pfam" id="PF00023">
    <property type="entry name" value="Ank"/>
    <property type="match status" value="1"/>
</dbReference>
<feature type="region of interest" description="Disordered" evidence="4">
    <location>
        <begin position="1"/>
        <end position="23"/>
    </location>
</feature>
<sequence>MLTKASSRRPCKEGRRIDRMGNNRTKFTHITLVCTDQVPDHDAQGTSPSAASNHGEQSDREPEGSTSPAFPAATLPPPTPHLALLPNELLDRVISHLGEHELWAMALVSKRMNGLANKQLWGQMESTEKSLREVLFWAVKNGNHELMKTLLAKGASPAPRFWSPILRSRLMDVLEIQGRQRSLKPLLDRSTSIELFRAELCESSTFRKIVHEARADFQRVVPIEADMDFNVHNTGFARHGARSVPGVLTVSEETGFEKRGSWSWDTLHVAVLRGDITAVKTLLDHGAEIDSQACGACDCAADNLAQPIDPKQPVTPWKYRSVWTPLHLAMCSGHVEIVRLLVSRGASVNVGGFVVTPRPDGIVRGFAINAYESAATLGKPEMVEALSEAGVPVALISQKNNRGQDALHFAAAAGNVRRVGPALLQRPVSYIKDVRDPILCSRLMPAIPPQVDVLQSLCIQGRFDDALWLVQHRRNYTYRSILSNLPDTCTRTLGVVCCLLPPTLARHPSLRQRQDDLLRASPSNLARSERQARDAALVRSSRPSRIALARELLSIAAVNPNARVEVWADPVQMPSSQQPMLHRIRRTPLQIAAACGFSEMVSLLLARGATWNPNLTAPTQIPLVLAAAHAFSWGGDAGALFVLLAQDAAGVMTTSNPTNDDSIPCVLEVLHDLRPTYDPATCATDPRWNGWLFVIDTLLKHGAAHLASPLQYHRLVISAAGMAGNVPFVDLLDQARPITSVMGPTALLVFLHWASEHSLRAREGGLGQAAFQDAALVRWAARRCLDAGARQWEWLTHQAVLGWARNVEDRGARVIGRELREFAAELQ</sequence>
<dbReference type="SUPFAM" id="SSF48403">
    <property type="entry name" value="Ankyrin repeat"/>
    <property type="match status" value="2"/>
</dbReference>
<dbReference type="SMART" id="SM00248">
    <property type="entry name" value="ANK"/>
    <property type="match status" value="4"/>
</dbReference>
<feature type="compositionally biased region" description="Basic and acidic residues" evidence="4">
    <location>
        <begin position="10"/>
        <end position="21"/>
    </location>
</feature>
<dbReference type="InterPro" id="IPR001810">
    <property type="entry name" value="F-box_dom"/>
</dbReference>
<protein>
    <recommendedName>
        <fullName evidence="5">F-box domain-containing protein</fullName>
    </recommendedName>
</protein>
<evidence type="ECO:0000313" key="6">
    <source>
        <dbReference type="EMBL" id="KAL1840771.1"/>
    </source>
</evidence>
<dbReference type="InterPro" id="IPR036770">
    <property type="entry name" value="Ankyrin_rpt-contain_sf"/>
</dbReference>
<feature type="region of interest" description="Disordered" evidence="4">
    <location>
        <begin position="38"/>
        <end position="78"/>
    </location>
</feature>
<dbReference type="PROSITE" id="PS50088">
    <property type="entry name" value="ANK_REPEAT"/>
    <property type="match status" value="2"/>
</dbReference>
<accession>A0ABR3VGA9</accession>
<proteinExistence type="predicted"/>
<organism evidence="6 7">
    <name type="scientific">Humicola insolens</name>
    <name type="common">Soft-rot fungus</name>
    <dbReference type="NCBI Taxonomy" id="85995"/>
    <lineage>
        <taxon>Eukaryota</taxon>
        <taxon>Fungi</taxon>
        <taxon>Dikarya</taxon>
        <taxon>Ascomycota</taxon>
        <taxon>Pezizomycotina</taxon>
        <taxon>Sordariomycetes</taxon>
        <taxon>Sordariomycetidae</taxon>
        <taxon>Sordariales</taxon>
        <taxon>Chaetomiaceae</taxon>
        <taxon>Mycothermus</taxon>
    </lineage>
</organism>
<gene>
    <name evidence="6" type="ORF">VTJ49DRAFT_7726</name>
</gene>
<dbReference type="SUPFAM" id="SSF81383">
    <property type="entry name" value="F-box domain"/>
    <property type="match status" value="1"/>
</dbReference>
<keyword evidence="2 3" id="KW-0040">ANK repeat</keyword>
<evidence type="ECO:0000256" key="4">
    <source>
        <dbReference type="SAM" id="MobiDB-lite"/>
    </source>
</evidence>
<dbReference type="PANTHER" id="PTHR24198">
    <property type="entry name" value="ANKYRIN REPEAT AND PROTEIN KINASE DOMAIN-CONTAINING PROTEIN"/>
    <property type="match status" value="1"/>
</dbReference>
<evidence type="ECO:0000256" key="1">
    <source>
        <dbReference type="ARBA" id="ARBA00022737"/>
    </source>
</evidence>
<keyword evidence="1" id="KW-0677">Repeat</keyword>
<dbReference type="Pfam" id="PF12796">
    <property type="entry name" value="Ank_2"/>
    <property type="match status" value="1"/>
</dbReference>
<evidence type="ECO:0000256" key="2">
    <source>
        <dbReference type="ARBA" id="ARBA00023043"/>
    </source>
</evidence>
<feature type="repeat" description="ANK" evidence="3">
    <location>
        <begin position="267"/>
        <end position="294"/>
    </location>
</feature>
<evidence type="ECO:0000256" key="3">
    <source>
        <dbReference type="PROSITE-ProRule" id="PRU00023"/>
    </source>
</evidence>
<keyword evidence="7" id="KW-1185">Reference proteome</keyword>
<name>A0ABR3VGA9_HUMIN</name>
<dbReference type="InterPro" id="IPR036047">
    <property type="entry name" value="F-box-like_dom_sf"/>
</dbReference>
<dbReference type="PROSITE" id="PS50181">
    <property type="entry name" value="FBOX"/>
    <property type="match status" value="1"/>
</dbReference>
<dbReference type="InterPro" id="IPR002110">
    <property type="entry name" value="Ankyrin_rpt"/>
</dbReference>
<dbReference type="Gene3D" id="1.25.40.20">
    <property type="entry name" value="Ankyrin repeat-containing domain"/>
    <property type="match status" value="3"/>
</dbReference>
<dbReference type="Pfam" id="PF12937">
    <property type="entry name" value="F-box-like"/>
    <property type="match status" value="1"/>
</dbReference>
<evidence type="ECO:0000259" key="5">
    <source>
        <dbReference type="PROSITE" id="PS50181"/>
    </source>
</evidence>